<dbReference type="PANTHER" id="PTHR48023:SF4">
    <property type="entry name" value="D-XYLOSE-PROTON SYMPORTER-LIKE 2"/>
    <property type="match status" value="1"/>
</dbReference>
<comment type="subcellular location">
    <subcellularLocation>
        <location evidence="1">Membrane</location>
        <topology evidence="1">Multi-pass membrane protein</topology>
    </subcellularLocation>
</comment>
<keyword evidence="4 8" id="KW-0812">Transmembrane</keyword>
<dbReference type="PROSITE" id="PS50850">
    <property type="entry name" value="MFS"/>
    <property type="match status" value="1"/>
</dbReference>
<feature type="transmembrane region" description="Helical" evidence="8">
    <location>
        <begin position="271"/>
        <end position="295"/>
    </location>
</feature>
<feature type="domain" description="Major facilitator superfamily (MFS) profile" evidence="9">
    <location>
        <begin position="14"/>
        <end position="516"/>
    </location>
</feature>
<dbReference type="PRINTS" id="PR00171">
    <property type="entry name" value="SUGRTRNSPORT"/>
</dbReference>
<comment type="similarity">
    <text evidence="2 7">Belongs to the major facilitator superfamily. Sugar transporter (TC 2.A.1.1) family.</text>
</comment>
<dbReference type="AlphaFoldDB" id="A0AA37T340"/>
<keyword evidence="5 8" id="KW-1133">Transmembrane helix</keyword>
<keyword evidence="6 8" id="KW-0472">Membrane</keyword>
<feature type="transmembrane region" description="Helical" evidence="8">
    <location>
        <begin position="310"/>
        <end position="331"/>
    </location>
</feature>
<feature type="transmembrane region" description="Helical" evidence="8">
    <location>
        <begin position="105"/>
        <end position="126"/>
    </location>
</feature>
<evidence type="ECO:0000256" key="7">
    <source>
        <dbReference type="RuleBase" id="RU003346"/>
    </source>
</evidence>
<feature type="transmembrane region" description="Helical" evidence="8">
    <location>
        <begin position="138"/>
        <end position="160"/>
    </location>
</feature>
<dbReference type="GO" id="GO:0022857">
    <property type="term" value="F:transmembrane transporter activity"/>
    <property type="evidence" value="ECO:0007669"/>
    <property type="project" value="InterPro"/>
</dbReference>
<comment type="caution">
    <text evidence="10">The sequence shown here is derived from an EMBL/GenBank/DDBJ whole genome shotgun (WGS) entry which is preliminary data.</text>
</comment>
<sequence length="548" mass="58762">MQHSTSSQSYSYFIATVVSLGGFIFGFDASVISGAVGFLSHEFGLSDWQIGMVVGAPTIGAIAGSLSAGPVADAVGRRPMLMAIAALYLVSAGASAFAPGYEMLVLARFIGGIAFCSLIVAPMYIAEVAPAQQRGKMISINQLNIVVGFSVAYFANYVILQLSKQPLPWVQALSINDETWRWMLGIEILPALMYLLLLPLIPESPRWLIMKGRDVHAEVVIQKLTNSLDIARSSLEEIKASVKEVAHQSQQAQWIQLIGKVKSVFSRKMRLVLAIGVVAGIAQQVTGVNAIYFYAPTIFEQSGVGTDAAFAQAVLVGITNVVFTVVAMMMIDRIGRRPLMILGLSGVIVSMCICSVGFKQADYVITSSAVQELNLSQEIDLSPLIGQHFESDVEFKKALSDQLGRSAAKQHEATLLQAAANINAVVILVGILAFVASFAVSLGPVMWVLLAEIFPNHLRGVAISIVGLINSGVSFCVQVVFPWELSTLGASTTFFLFGIMALVSLVFIVKLLPETKGKSLEVLQEELTLSSPNNSTTKKTNKVLGDIA</sequence>
<evidence type="ECO:0000259" key="9">
    <source>
        <dbReference type="PROSITE" id="PS50850"/>
    </source>
</evidence>
<dbReference type="InterPro" id="IPR036259">
    <property type="entry name" value="MFS_trans_sf"/>
</dbReference>
<dbReference type="PROSITE" id="PS00216">
    <property type="entry name" value="SUGAR_TRANSPORT_1"/>
    <property type="match status" value="2"/>
</dbReference>
<evidence type="ECO:0000256" key="5">
    <source>
        <dbReference type="ARBA" id="ARBA00022989"/>
    </source>
</evidence>
<protein>
    <submittedName>
        <fullName evidence="10">MFS transporter</fullName>
    </submittedName>
</protein>
<evidence type="ECO:0000256" key="4">
    <source>
        <dbReference type="ARBA" id="ARBA00022692"/>
    </source>
</evidence>
<feature type="transmembrane region" description="Helical" evidence="8">
    <location>
        <begin position="80"/>
        <end position="99"/>
    </location>
</feature>
<keyword evidence="11" id="KW-1185">Reference proteome</keyword>
<accession>A0AA37T340</accession>
<name>A0AA37T340_9GAMM</name>
<dbReference type="RefSeq" id="WP_232595639.1">
    <property type="nucleotide sequence ID" value="NZ_BSPD01000003.1"/>
</dbReference>
<dbReference type="PANTHER" id="PTHR48023">
    <property type="entry name" value="D-XYLOSE-PROTON SYMPORTER-LIKE 2"/>
    <property type="match status" value="1"/>
</dbReference>
<evidence type="ECO:0000256" key="2">
    <source>
        <dbReference type="ARBA" id="ARBA00010992"/>
    </source>
</evidence>
<evidence type="ECO:0000256" key="3">
    <source>
        <dbReference type="ARBA" id="ARBA00022448"/>
    </source>
</evidence>
<dbReference type="Pfam" id="PF00083">
    <property type="entry name" value="Sugar_tr"/>
    <property type="match status" value="2"/>
</dbReference>
<dbReference type="InterPro" id="IPR020846">
    <property type="entry name" value="MFS_dom"/>
</dbReference>
<dbReference type="InterPro" id="IPR005829">
    <property type="entry name" value="Sugar_transporter_CS"/>
</dbReference>
<dbReference type="Gene3D" id="1.20.1250.20">
    <property type="entry name" value="MFS general substrate transporter like domains"/>
    <property type="match status" value="2"/>
</dbReference>
<evidence type="ECO:0000313" key="10">
    <source>
        <dbReference type="EMBL" id="GLS24436.1"/>
    </source>
</evidence>
<dbReference type="SUPFAM" id="SSF103473">
    <property type="entry name" value="MFS general substrate transporter"/>
    <property type="match status" value="1"/>
</dbReference>
<dbReference type="EMBL" id="BSPD01000003">
    <property type="protein sequence ID" value="GLS24436.1"/>
    <property type="molecule type" value="Genomic_DNA"/>
</dbReference>
<evidence type="ECO:0000256" key="6">
    <source>
        <dbReference type="ARBA" id="ARBA00023136"/>
    </source>
</evidence>
<feature type="transmembrane region" description="Helical" evidence="8">
    <location>
        <begin position="424"/>
        <end position="449"/>
    </location>
</feature>
<evidence type="ECO:0000256" key="8">
    <source>
        <dbReference type="SAM" id="Phobius"/>
    </source>
</evidence>
<feature type="transmembrane region" description="Helical" evidence="8">
    <location>
        <begin position="48"/>
        <end position="68"/>
    </location>
</feature>
<dbReference type="NCBIfam" id="TIGR00879">
    <property type="entry name" value="SP"/>
    <property type="match status" value="1"/>
</dbReference>
<dbReference type="InterPro" id="IPR050820">
    <property type="entry name" value="MFS_Sugar_Transporter"/>
</dbReference>
<dbReference type="InterPro" id="IPR003663">
    <property type="entry name" value="Sugar/inositol_transpt"/>
</dbReference>
<reference evidence="10 11" key="1">
    <citation type="journal article" date="2014" name="Int. J. Syst. Evol. Microbiol.">
        <title>Complete genome sequence of Corynebacterium casei LMG S-19264T (=DSM 44701T), isolated from a smear-ripened cheese.</title>
        <authorList>
            <consortium name="US DOE Joint Genome Institute (JGI-PGF)"/>
            <person name="Walter F."/>
            <person name="Albersmeier A."/>
            <person name="Kalinowski J."/>
            <person name="Ruckert C."/>
        </authorList>
    </citation>
    <scope>NUCLEOTIDE SEQUENCE [LARGE SCALE GENOMIC DNA]</scope>
    <source>
        <strain evidence="10 11">NBRC 110095</strain>
    </source>
</reference>
<feature type="transmembrane region" description="Helical" evidence="8">
    <location>
        <begin position="338"/>
        <end position="358"/>
    </location>
</feature>
<dbReference type="Proteomes" id="UP001156870">
    <property type="component" value="Unassembled WGS sequence"/>
</dbReference>
<keyword evidence="3 7" id="KW-0813">Transport</keyword>
<feature type="transmembrane region" description="Helical" evidence="8">
    <location>
        <begin position="461"/>
        <end position="481"/>
    </location>
</feature>
<proteinExistence type="inferred from homology"/>
<evidence type="ECO:0000256" key="1">
    <source>
        <dbReference type="ARBA" id="ARBA00004141"/>
    </source>
</evidence>
<organism evidence="10 11">
    <name type="scientific">Marinibactrum halimedae</name>
    <dbReference type="NCBI Taxonomy" id="1444977"/>
    <lineage>
        <taxon>Bacteria</taxon>
        <taxon>Pseudomonadati</taxon>
        <taxon>Pseudomonadota</taxon>
        <taxon>Gammaproteobacteria</taxon>
        <taxon>Cellvibrionales</taxon>
        <taxon>Cellvibrionaceae</taxon>
        <taxon>Marinibactrum</taxon>
    </lineage>
</organism>
<feature type="transmembrane region" description="Helical" evidence="8">
    <location>
        <begin position="180"/>
        <end position="201"/>
    </location>
</feature>
<dbReference type="GO" id="GO:0016020">
    <property type="term" value="C:membrane"/>
    <property type="evidence" value="ECO:0007669"/>
    <property type="project" value="UniProtKB-SubCell"/>
</dbReference>
<evidence type="ECO:0000313" key="11">
    <source>
        <dbReference type="Proteomes" id="UP001156870"/>
    </source>
</evidence>
<dbReference type="InterPro" id="IPR005828">
    <property type="entry name" value="MFS_sugar_transport-like"/>
</dbReference>
<feature type="transmembrane region" description="Helical" evidence="8">
    <location>
        <begin position="12"/>
        <end position="36"/>
    </location>
</feature>
<gene>
    <name evidence="10" type="ORF">GCM10007877_01470</name>
</gene>
<feature type="transmembrane region" description="Helical" evidence="8">
    <location>
        <begin position="493"/>
        <end position="512"/>
    </location>
</feature>